<dbReference type="PROSITE" id="PS51257">
    <property type="entry name" value="PROKAR_LIPOPROTEIN"/>
    <property type="match status" value="1"/>
</dbReference>
<evidence type="ECO:0000256" key="1">
    <source>
        <dbReference type="SAM" id="Phobius"/>
    </source>
</evidence>
<keyword evidence="1" id="KW-1133">Transmembrane helix</keyword>
<feature type="domain" description="LysM" evidence="3">
    <location>
        <begin position="132"/>
        <end position="188"/>
    </location>
</feature>
<dbReference type="Proteomes" id="UP000245283">
    <property type="component" value="Unassembled WGS sequence"/>
</dbReference>
<dbReference type="SMART" id="SM00257">
    <property type="entry name" value="LysM"/>
    <property type="match status" value="1"/>
</dbReference>
<dbReference type="RefSeq" id="WP_109093739.1">
    <property type="nucleotide sequence ID" value="NZ_CAMELQ010000002.1"/>
</dbReference>
<evidence type="ECO:0000259" key="3">
    <source>
        <dbReference type="PROSITE" id="PS51782"/>
    </source>
</evidence>
<dbReference type="InterPro" id="IPR036779">
    <property type="entry name" value="LysM_dom_sf"/>
</dbReference>
<organism evidence="4 5">
    <name type="scientific">Ancrocorticia populi</name>
    <dbReference type="NCBI Taxonomy" id="2175228"/>
    <lineage>
        <taxon>Bacteria</taxon>
        <taxon>Bacillati</taxon>
        <taxon>Actinomycetota</taxon>
        <taxon>Actinomycetes</taxon>
        <taxon>Actinomycetales</taxon>
        <taxon>Actinomycetaceae</taxon>
        <taxon>Ancrocorticia</taxon>
    </lineage>
</organism>
<protein>
    <recommendedName>
        <fullName evidence="3">LysM domain-containing protein</fullName>
    </recommendedName>
</protein>
<evidence type="ECO:0000313" key="5">
    <source>
        <dbReference type="Proteomes" id="UP000245283"/>
    </source>
</evidence>
<dbReference type="OrthoDB" id="3210682at2"/>
<dbReference type="CDD" id="cd00118">
    <property type="entry name" value="LysM"/>
    <property type="match status" value="1"/>
</dbReference>
<keyword evidence="2" id="KW-0732">Signal</keyword>
<gene>
    <name evidence="4" type="ORF">DD236_07310</name>
</gene>
<dbReference type="InterPro" id="IPR018392">
    <property type="entry name" value="LysM"/>
</dbReference>
<sequence length="193" mass="19903">MKALAISTASLALAVACGSAALHSVAQLQTTSSPTMQLTLLTMLACGVLGAFSSLWIAASYAALVHPRHSSLLVRFATAFGTPAVRRSLVALAVMTTTALPASADTGSSDLGWGAPPPREGRSAQPVVVNPHTYTVRGGDSLWTIATNSLPPGASPGEIAAESARWFGENRDSITNPDLIFPGQILQIPQDLA</sequence>
<keyword evidence="1" id="KW-0812">Transmembrane</keyword>
<dbReference type="Gene3D" id="3.10.350.10">
    <property type="entry name" value="LysM domain"/>
    <property type="match status" value="1"/>
</dbReference>
<feature type="chain" id="PRO_5039243964" description="LysM domain-containing protein" evidence="2">
    <location>
        <begin position="27"/>
        <end position="193"/>
    </location>
</feature>
<reference evidence="5" key="1">
    <citation type="submission" date="2018-05" db="EMBL/GenBank/DDBJ databases">
        <authorList>
            <person name="Li Y."/>
        </authorList>
    </citation>
    <scope>NUCLEOTIDE SEQUENCE [LARGE SCALE GENOMIC DNA]</scope>
    <source>
        <strain evidence="5">sk1b4</strain>
    </source>
</reference>
<accession>A0A2V1K497</accession>
<dbReference type="AlphaFoldDB" id="A0A2V1K497"/>
<keyword evidence="1" id="KW-0472">Membrane</keyword>
<name>A0A2V1K497_9ACTO</name>
<dbReference type="PROSITE" id="PS51782">
    <property type="entry name" value="LYSM"/>
    <property type="match status" value="1"/>
</dbReference>
<dbReference type="EMBL" id="QETB01000004">
    <property type="protein sequence ID" value="PWF25910.1"/>
    <property type="molecule type" value="Genomic_DNA"/>
</dbReference>
<dbReference type="Pfam" id="PF01476">
    <property type="entry name" value="LysM"/>
    <property type="match status" value="1"/>
</dbReference>
<evidence type="ECO:0000256" key="2">
    <source>
        <dbReference type="SAM" id="SignalP"/>
    </source>
</evidence>
<keyword evidence="5" id="KW-1185">Reference proteome</keyword>
<feature type="transmembrane region" description="Helical" evidence="1">
    <location>
        <begin position="40"/>
        <end position="65"/>
    </location>
</feature>
<evidence type="ECO:0000313" key="4">
    <source>
        <dbReference type="EMBL" id="PWF25910.1"/>
    </source>
</evidence>
<comment type="caution">
    <text evidence="4">The sequence shown here is derived from an EMBL/GenBank/DDBJ whole genome shotgun (WGS) entry which is preliminary data.</text>
</comment>
<proteinExistence type="predicted"/>
<feature type="signal peptide" evidence="2">
    <location>
        <begin position="1"/>
        <end position="26"/>
    </location>
</feature>